<organism evidence="1 2">
    <name type="scientific">Streblomastix strix</name>
    <dbReference type="NCBI Taxonomy" id="222440"/>
    <lineage>
        <taxon>Eukaryota</taxon>
        <taxon>Metamonada</taxon>
        <taxon>Preaxostyla</taxon>
        <taxon>Oxymonadida</taxon>
        <taxon>Streblomastigidae</taxon>
        <taxon>Streblomastix</taxon>
    </lineage>
</organism>
<dbReference type="AlphaFoldDB" id="A0A5J4UN80"/>
<reference evidence="1 2" key="1">
    <citation type="submission" date="2019-03" db="EMBL/GenBank/DDBJ databases">
        <title>Single cell metagenomics reveals metabolic interactions within the superorganism composed of flagellate Streblomastix strix and complex community of Bacteroidetes bacteria on its surface.</title>
        <authorList>
            <person name="Treitli S.C."/>
            <person name="Kolisko M."/>
            <person name="Husnik F."/>
            <person name="Keeling P."/>
            <person name="Hampl V."/>
        </authorList>
    </citation>
    <scope>NUCLEOTIDE SEQUENCE [LARGE SCALE GENOMIC DNA]</scope>
    <source>
        <strain evidence="1">ST1C</strain>
    </source>
</reference>
<protein>
    <submittedName>
        <fullName evidence="1">Uncharacterized protein</fullName>
    </submittedName>
</protein>
<sequence>MRFSKQTLFLYIYLERGLRPIYPCLGAYRPPNNLSGAAATDPRLGGCGPSNLLSSGASPPLTPTLDRLDLILNSMADRPVNLGT</sequence>
<name>A0A5J4UN80_9EUKA</name>
<proteinExistence type="predicted"/>
<accession>A0A5J4UN80</accession>
<dbReference type="EMBL" id="SNRW01014300">
    <property type="protein sequence ID" value="KAA6371624.1"/>
    <property type="molecule type" value="Genomic_DNA"/>
</dbReference>
<gene>
    <name evidence="1" type="ORF">EZS28_032848</name>
</gene>
<dbReference type="Proteomes" id="UP000324800">
    <property type="component" value="Unassembled WGS sequence"/>
</dbReference>
<evidence type="ECO:0000313" key="2">
    <source>
        <dbReference type="Proteomes" id="UP000324800"/>
    </source>
</evidence>
<evidence type="ECO:0000313" key="1">
    <source>
        <dbReference type="EMBL" id="KAA6371624.1"/>
    </source>
</evidence>
<comment type="caution">
    <text evidence="1">The sequence shown here is derived from an EMBL/GenBank/DDBJ whole genome shotgun (WGS) entry which is preliminary data.</text>
</comment>